<reference evidence="1 2" key="1">
    <citation type="submission" date="2014-06" db="EMBL/GenBank/DDBJ databases">
        <authorList>
            <person name="Le Roux F."/>
        </authorList>
    </citation>
    <scope>NUCLEOTIDE SEQUENCE [LARGE SCALE GENOMIC DNA]</scope>
    <source>
        <strain evidence="1 2">J2-31</strain>
    </source>
</reference>
<keyword evidence="2" id="KW-1185">Reference proteome</keyword>
<evidence type="ECO:0000313" key="2">
    <source>
        <dbReference type="Proteomes" id="UP000041625"/>
    </source>
</evidence>
<protein>
    <submittedName>
        <fullName evidence="1">Uncharacterized protein</fullName>
    </submittedName>
</protein>
<sequence length="60" mass="6731">METPMHSINIDFTHSSEAKLLHRLIESQLSPSIGSEEDSYLSVVLGQFEEAIELLESLEV</sequence>
<organism evidence="1 2">
    <name type="scientific">Vibrio coralliirubri</name>
    <dbReference type="NCBI Taxonomy" id="1516159"/>
    <lineage>
        <taxon>Bacteria</taxon>
        <taxon>Pseudomonadati</taxon>
        <taxon>Pseudomonadota</taxon>
        <taxon>Gammaproteobacteria</taxon>
        <taxon>Vibrionales</taxon>
        <taxon>Vibrionaceae</taxon>
        <taxon>Vibrio</taxon>
    </lineage>
</organism>
<evidence type="ECO:0000313" key="1">
    <source>
        <dbReference type="EMBL" id="CDT97484.1"/>
    </source>
</evidence>
<accession>A0AA87C3S1</accession>
<comment type="caution">
    <text evidence="1">The sequence shown here is derived from an EMBL/GenBank/DDBJ whole genome shotgun (WGS) entry which is preliminary data.</text>
</comment>
<dbReference type="RefSeq" id="WP_029224279.1">
    <property type="nucleotide sequence ID" value="NZ_LK934079.1"/>
</dbReference>
<proteinExistence type="predicted"/>
<dbReference type="Proteomes" id="UP000041625">
    <property type="component" value="Unassembled WGS sequence"/>
</dbReference>
<name>A0AA87C3S1_9VIBR</name>
<dbReference type="AlphaFoldDB" id="A0AA87C3S1"/>
<dbReference type="EMBL" id="CCKJ01000149">
    <property type="protein sequence ID" value="CDT97484.1"/>
    <property type="molecule type" value="Genomic_DNA"/>
</dbReference>
<gene>
    <name evidence="1" type="ORF">VCR31J2_2320003</name>
</gene>